<dbReference type="AlphaFoldDB" id="A0A0F8V9B2"/>
<sequence length="76" mass="8600">MAKKLTNNTKMIIILSIAAILIVFSTNVLPDLIDEKPTTASDEYRYETTFPVGRPSGSNVNEENPAPWVKFQFILW</sequence>
<organism evidence="1">
    <name type="scientific">marine sediment metagenome</name>
    <dbReference type="NCBI Taxonomy" id="412755"/>
    <lineage>
        <taxon>unclassified sequences</taxon>
        <taxon>metagenomes</taxon>
        <taxon>ecological metagenomes</taxon>
    </lineage>
</organism>
<reference evidence="1" key="1">
    <citation type="journal article" date="2015" name="Nature">
        <title>Complex archaea that bridge the gap between prokaryotes and eukaryotes.</title>
        <authorList>
            <person name="Spang A."/>
            <person name="Saw J.H."/>
            <person name="Jorgensen S.L."/>
            <person name="Zaremba-Niedzwiedzka K."/>
            <person name="Martijn J."/>
            <person name="Lind A.E."/>
            <person name="van Eijk R."/>
            <person name="Schleper C."/>
            <person name="Guy L."/>
            <person name="Ettema T.J."/>
        </authorList>
    </citation>
    <scope>NUCLEOTIDE SEQUENCE</scope>
</reference>
<accession>A0A0F8V9B2</accession>
<evidence type="ECO:0000313" key="1">
    <source>
        <dbReference type="EMBL" id="KKK41168.1"/>
    </source>
</evidence>
<comment type="caution">
    <text evidence="1">The sequence shown here is derived from an EMBL/GenBank/DDBJ whole genome shotgun (WGS) entry which is preliminary data.</text>
</comment>
<gene>
    <name evidence="1" type="ORF">LCGC14_2832910</name>
</gene>
<name>A0A0F8V9B2_9ZZZZ</name>
<proteinExistence type="predicted"/>
<dbReference type="EMBL" id="LAZR01070422">
    <property type="protein sequence ID" value="KKK41168.1"/>
    <property type="molecule type" value="Genomic_DNA"/>
</dbReference>
<protein>
    <submittedName>
        <fullName evidence="1">Uncharacterized protein</fullName>
    </submittedName>
</protein>